<comment type="caution">
    <text evidence="1">The sequence shown here is derived from an EMBL/GenBank/DDBJ whole genome shotgun (WGS) entry which is preliminary data.</text>
</comment>
<proteinExistence type="predicted"/>
<keyword evidence="2" id="KW-1185">Reference proteome</keyword>
<evidence type="ECO:0000313" key="1">
    <source>
        <dbReference type="EMBL" id="KAI5081109.1"/>
    </source>
</evidence>
<sequence>MTMRGKELDKCSKAIYVHGTGVVRWDLCRPMAIIRNRTLTRISFPAFCREGANAEHIHGLSKRT</sequence>
<accession>A0A9D4V7T6</accession>
<reference evidence="1" key="1">
    <citation type="submission" date="2021-01" db="EMBL/GenBank/DDBJ databases">
        <title>Adiantum capillus-veneris genome.</title>
        <authorList>
            <person name="Fang Y."/>
            <person name="Liao Q."/>
        </authorList>
    </citation>
    <scope>NUCLEOTIDE SEQUENCE</scope>
    <source>
        <strain evidence="1">H3</strain>
        <tissue evidence="1">Leaf</tissue>
    </source>
</reference>
<gene>
    <name evidence="1" type="ORF">GOP47_0004292</name>
</gene>
<evidence type="ECO:0000313" key="2">
    <source>
        <dbReference type="Proteomes" id="UP000886520"/>
    </source>
</evidence>
<name>A0A9D4V7T6_ADICA</name>
<organism evidence="1 2">
    <name type="scientific">Adiantum capillus-veneris</name>
    <name type="common">Maidenhair fern</name>
    <dbReference type="NCBI Taxonomy" id="13818"/>
    <lineage>
        <taxon>Eukaryota</taxon>
        <taxon>Viridiplantae</taxon>
        <taxon>Streptophyta</taxon>
        <taxon>Embryophyta</taxon>
        <taxon>Tracheophyta</taxon>
        <taxon>Polypodiopsida</taxon>
        <taxon>Polypodiidae</taxon>
        <taxon>Polypodiales</taxon>
        <taxon>Pteridineae</taxon>
        <taxon>Pteridaceae</taxon>
        <taxon>Vittarioideae</taxon>
        <taxon>Adiantum</taxon>
    </lineage>
</organism>
<feature type="non-terminal residue" evidence="1">
    <location>
        <position position="64"/>
    </location>
</feature>
<dbReference type="AlphaFoldDB" id="A0A9D4V7T6"/>
<dbReference type="EMBL" id="JABFUD020000004">
    <property type="protein sequence ID" value="KAI5081109.1"/>
    <property type="molecule type" value="Genomic_DNA"/>
</dbReference>
<dbReference type="Proteomes" id="UP000886520">
    <property type="component" value="Chromosome 4"/>
</dbReference>
<protein>
    <submittedName>
        <fullName evidence="1">Uncharacterized protein</fullName>
    </submittedName>
</protein>